<feature type="region of interest" description="Disordered" evidence="1">
    <location>
        <begin position="1"/>
        <end position="55"/>
    </location>
</feature>
<organism evidence="2 3">
    <name type="scientific">Amycolatopsis umgeniensis</name>
    <dbReference type="NCBI Taxonomy" id="336628"/>
    <lineage>
        <taxon>Bacteria</taxon>
        <taxon>Bacillati</taxon>
        <taxon>Actinomycetota</taxon>
        <taxon>Actinomycetes</taxon>
        <taxon>Pseudonocardiales</taxon>
        <taxon>Pseudonocardiaceae</taxon>
        <taxon>Amycolatopsis</taxon>
    </lineage>
</organism>
<reference evidence="2 3" key="1">
    <citation type="submission" date="2020-08" db="EMBL/GenBank/DDBJ databases">
        <title>Sequencing the genomes of 1000 actinobacteria strains.</title>
        <authorList>
            <person name="Klenk H.-P."/>
        </authorList>
    </citation>
    <scope>NUCLEOTIDE SEQUENCE [LARGE SCALE GENOMIC DNA]</scope>
    <source>
        <strain evidence="2 3">DSM 45272</strain>
    </source>
</reference>
<evidence type="ECO:0000313" key="2">
    <source>
        <dbReference type="EMBL" id="MBB5854452.1"/>
    </source>
</evidence>
<dbReference type="Proteomes" id="UP000580861">
    <property type="component" value="Unassembled WGS sequence"/>
</dbReference>
<evidence type="ECO:0000256" key="1">
    <source>
        <dbReference type="SAM" id="MobiDB-lite"/>
    </source>
</evidence>
<evidence type="ECO:0000313" key="3">
    <source>
        <dbReference type="Proteomes" id="UP000580861"/>
    </source>
</evidence>
<dbReference type="RefSeq" id="WP_184898468.1">
    <property type="nucleotide sequence ID" value="NZ_JACHMX010000001.1"/>
</dbReference>
<dbReference type="EMBL" id="JACHMX010000001">
    <property type="protein sequence ID" value="MBB5854452.1"/>
    <property type="molecule type" value="Genomic_DNA"/>
</dbReference>
<comment type="caution">
    <text evidence="2">The sequence shown here is derived from an EMBL/GenBank/DDBJ whole genome shotgun (WGS) entry which is preliminary data.</text>
</comment>
<protein>
    <submittedName>
        <fullName evidence="2">Uncharacterized protein</fullName>
    </submittedName>
</protein>
<proteinExistence type="predicted"/>
<keyword evidence="3" id="KW-1185">Reference proteome</keyword>
<name>A0A841B7A8_9PSEU</name>
<feature type="compositionally biased region" description="Basic and acidic residues" evidence="1">
    <location>
        <begin position="12"/>
        <end position="24"/>
    </location>
</feature>
<sequence>MTTETNTAPVEDEAKATEDLEETPKPGPITAPVPPRPGTSPDGNWDPHGTKPPVN</sequence>
<dbReference type="AlphaFoldDB" id="A0A841B7A8"/>
<accession>A0A841B7A8</accession>
<feature type="compositionally biased region" description="Pro residues" evidence="1">
    <location>
        <begin position="25"/>
        <end position="38"/>
    </location>
</feature>
<gene>
    <name evidence="2" type="ORF">HDA45_004539</name>
</gene>